<dbReference type="EMBL" id="KV441548">
    <property type="protein sequence ID" value="OAG13085.1"/>
    <property type="molecule type" value="Genomic_DNA"/>
</dbReference>
<protein>
    <submittedName>
        <fullName evidence="1">Uncharacterized protein</fullName>
    </submittedName>
</protein>
<sequence length="67" mass="7835">MIPHDAVEHRNAQTDPCMHSMMHFDLLRGSEVVFGTSEILPRRPQDNTPFHHHGTLARRGFRRFSRV</sequence>
<evidence type="ECO:0000313" key="1">
    <source>
        <dbReference type="EMBL" id="OAG13085.1"/>
    </source>
</evidence>
<reference evidence="1 2" key="1">
    <citation type="submission" date="2016-05" db="EMBL/GenBank/DDBJ databases">
        <title>Comparative analysis of secretome profiles of manganese(II)-oxidizing ascomycete fungi.</title>
        <authorList>
            <consortium name="DOE Joint Genome Institute"/>
            <person name="Zeiner C.A."/>
            <person name="Purvine S.O."/>
            <person name="Zink E.M."/>
            <person name="Wu S."/>
            <person name="Pasa-Tolic L."/>
            <person name="Chaput D.L."/>
            <person name="Haridas S."/>
            <person name="Grigoriev I.V."/>
            <person name="Santelli C.M."/>
            <person name="Hansel C.M."/>
        </authorList>
    </citation>
    <scope>NUCLEOTIDE SEQUENCE [LARGE SCALE GENOMIC DNA]</scope>
    <source>
        <strain evidence="1 2">AP3s5-JAC2a</strain>
    </source>
</reference>
<accession>A0A177D044</accession>
<evidence type="ECO:0000313" key="2">
    <source>
        <dbReference type="Proteomes" id="UP000077069"/>
    </source>
</evidence>
<name>A0A177D044_9PLEO</name>
<dbReference type="AlphaFoldDB" id="A0A177D044"/>
<keyword evidence="2" id="KW-1185">Reference proteome</keyword>
<proteinExistence type="predicted"/>
<dbReference type="Proteomes" id="UP000077069">
    <property type="component" value="Unassembled WGS sequence"/>
</dbReference>
<dbReference type="RefSeq" id="XP_018043450.1">
    <property type="nucleotide sequence ID" value="XM_018185474.1"/>
</dbReference>
<organism evidence="1 2">
    <name type="scientific">Paraphaeosphaeria sporulosa</name>
    <dbReference type="NCBI Taxonomy" id="1460663"/>
    <lineage>
        <taxon>Eukaryota</taxon>
        <taxon>Fungi</taxon>
        <taxon>Dikarya</taxon>
        <taxon>Ascomycota</taxon>
        <taxon>Pezizomycotina</taxon>
        <taxon>Dothideomycetes</taxon>
        <taxon>Pleosporomycetidae</taxon>
        <taxon>Pleosporales</taxon>
        <taxon>Massarineae</taxon>
        <taxon>Didymosphaeriaceae</taxon>
        <taxon>Paraphaeosphaeria</taxon>
    </lineage>
</organism>
<dbReference type="InParanoid" id="A0A177D044"/>
<dbReference type="GeneID" id="28768960"/>
<gene>
    <name evidence="1" type="ORF">CC84DRAFT_179751</name>
</gene>